<evidence type="ECO:0000313" key="2">
    <source>
        <dbReference type="EMBL" id="USS41347.1"/>
    </source>
</evidence>
<dbReference type="EMBL" id="CP099582">
    <property type="protein sequence ID" value="USS41347.1"/>
    <property type="molecule type" value="Genomic_DNA"/>
</dbReference>
<name>A0A9E7MYZ0_THEAG</name>
<evidence type="ECO:0000313" key="3">
    <source>
        <dbReference type="Proteomes" id="UP001055732"/>
    </source>
</evidence>
<keyword evidence="3" id="KW-1185">Reference proteome</keyword>
<protein>
    <submittedName>
        <fullName evidence="2">Uncharacterized protein</fullName>
    </submittedName>
</protein>
<organism evidence="2 3">
    <name type="scientific">Thermococcus aggregans</name>
    <dbReference type="NCBI Taxonomy" id="110163"/>
    <lineage>
        <taxon>Archaea</taxon>
        <taxon>Methanobacteriati</taxon>
        <taxon>Methanobacteriota</taxon>
        <taxon>Thermococci</taxon>
        <taxon>Thermococcales</taxon>
        <taxon>Thermococcaceae</taxon>
        <taxon>Thermococcus</taxon>
    </lineage>
</organism>
<reference evidence="2" key="2">
    <citation type="submission" date="2022-06" db="EMBL/GenBank/DDBJ databases">
        <authorList>
            <person name="Park Y.-J."/>
        </authorList>
    </citation>
    <scope>NUCLEOTIDE SEQUENCE</scope>
    <source>
        <strain evidence="2">TY</strain>
    </source>
</reference>
<gene>
    <name evidence="2" type="ORF">NF865_03930</name>
</gene>
<feature type="transmembrane region" description="Helical" evidence="1">
    <location>
        <begin position="12"/>
        <end position="30"/>
    </location>
</feature>
<dbReference type="AlphaFoldDB" id="A0A9E7MYZ0"/>
<evidence type="ECO:0000256" key="1">
    <source>
        <dbReference type="SAM" id="Phobius"/>
    </source>
</evidence>
<proteinExistence type="predicted"/>
<dbReference type="Proteomes" id="UP001055732">
    <property type="component" value="Chromosome"/>
</dbReference>
<keyword evidence="1" id="KW-0812">Transmembrane</keyword>
<dbReference type="KEGG" id="tagg:NF865_03930"/>
<sequence>MISIESKTVLNISRFIVFLGLITALIYRRVDHIYRTFVALMGLYIPDIAEKYLPNSPYKLRPF</sequence>
<keyword evidence="1" id="KW-1133">Transmembrane helix</keyword>
<keyword evidence="1" id="KW-0472">Membrane</keyword>
<reference evidence="2" key="1">
    <citation type="journal article" date="1998" name="Int. J. Syst. Bacteriol. 48 Pt">
        <title>Thermococcus guaymasensis sp. nov. and Thermococcus aggregans sp. nov., two novel thermophilic archaea isolated from the Guaymas Basin hydrothermal vent site.</title>
        <authorList>
            <person name="Canganella F."/>
            <person name="Jones W.J."/>
            <person name="Gambacorta A."/>
            <person name="Antranikian G."/>
        </authorList>
    </citation>
    <scope>NUCLEOTIDE SEQUENCE</scope>
    <source>
        <strain evidence="2">TY</strain>
    </source>
</reference>
<dbReference type="RefSeq" id="WP_253305288.1">
    <property type="nucleotide sequence ID" value="NZ_CP099582.1"/>
</dbReference>
<accession>A0A9E7MYZ0</accession>